<dbReference type="SUPFAM" id="SSF54117">
    <property type="entry name" value="Interleukin 8-like chemokines"/>
    <property type="match status" value="1"/>
</dbReference>
<dbReference type="InterPro" id="IPR018048">
    <property type="entry name" value="Chemokine_CXC_CS"/>
</dbReference>
<gene>
    <name evidence="8" type="primary">CXCL9</name>
</gene>
<dbReference type="SMART" id="SM00199">
    <property type="entry name" value="SCY"/>
    <property type="match status" value="1"/>
</dbReference>
<dbReference type="GO" id="GO:0006955">
    <property type="term" value="P:immune response"/>
    <property type="evidence" value="ECO:0007669"/>
    <property type="project" value="InterPro"/>
</dbReference>
<comment type="similarity">
    <text evidence="2 6">Belongs to the intercrine alpha (chemokine CxC) family.</text>
</comment>
<evidence type="ECO:0000259" key="7">
    <source>
        <dbReference type="SMART" id="SM00199"/>
    </source>
</evidence>
<keyword evidence="6" id="KW-0732">Signal</keyword>
<evidence type="ECO:0000256" key="1">
    <source>
        <dbReference type="ARBA" id="ARBA00004613"/>
    </source>
</evidence>
<dbReference type="CDD" id="cd00273">
    <property type="entry name" value="Chemokine_CXC"/>
    <property type="match status" value="1"/>
</dbReference>
<evidence type="ECO:0000313" key="8">
    <source>
        <dbReference type="Ensembl" id="ENSSSCP00040043889.1"/>
    </source>
</evidence>
<dbReference type="PRINTS" id="PR00436">
    <property type="entry name" value="INTERLEUKIN8"/>
</dbReference>
<feature type="domain" description="Chemokine interleukin-8-like" evidence="7">
    <location>
        <begin position="28"/>
        <end position="89"/>
    </location>
</feature>
<dbReference type="GO" id="GO:0006952">
    <property type="term" value="P:defense response"/>
    <property type="evidence" value="ECO:0007669"/>
    <property type="project" value="InterPro"/>
</dbReference>
<comment type="subcellular location">
    <subcellularLocation>
        <location evidence="1 6">Secreted</location>
    </subcellularLocation>
</comment>
<name>A0A8D1KL97_PIG</name>
<dbReference type="PROSITE" id="PS00471">
    <property type="entry name" value="SMALL_CYTOKINES_CXC"/>
    <property type="match status" value="1"/>
</dbReference>
<sequence>MKKSSVALLLGIIFLTLIGVQGTLLMRNGRCSCINTSQRMIHLKSLRDLKQFAPSPSCEKMEVIATMKNGDQTCLNPDSPDVKKLIKEWEKQVASICLGFGPGKRQRRKKKKKKKRAVESVVESVASRVRWTSGSAIYKLYNFG</sequence>
<accession>A0A8D1KL97</accession>
<dbReference type="Ensembl" id="ENSSSCT00040098287.1">
    <property type="protein sequence ID" value="ENSSSCP00040043889.1"/>
    <property type="gene ID" value="ENSSSCG00040071447.1"/>
</dbReference>
<dbReference type="Proteomes" id="UP000694722">
    <property type="component" value="Unplaced"/>
</dbReference>
<evidence type="ECO:0000256" key="2">
    <source>
        <dbReference type="ARBA" id="ARBA00010665"/>
    </source>
</evidence>
<dbReference type="InterPro" id="IPR036048">
    <property type="entry name" value="Interleukin_8-like_sf"/>
</dbReference>
<dbReference type="InterPro" id="IPR033899">
    <property type="entry name" value="CXC_Chemokine_domain"/>
</dbReference>
<dbReference type="GO" id="GO:0030593">
    <property type="term" value="P:neutrophil chemotaxis"/>
    <property type="evidence" value="ECO:0007669"/>
    <property type="project" value="UniProtKB-ARBA"/>
</dbReference>
<protein>
    <recommendedName>
        <fullName evidence="6">C-X-C motif chemokine</fullName>
    </recommendedName>
</protein>
<dbReference type="GO" id="GO:0042119">
    <property type="term" value="P:neutrophil activation"/>
    <property type="evidence" value="ECO:0007669"/>
    <property type="project" value="UniProtKB-ARBA"/>
</dbReference>
<evidence type="ECO:0000256" key="3">
    <source>
        <dbReference type="ARBA" id="ARBA00022514"/>
    </source>
</evidence>
<dbReference type="GO" id="GO:0008009">
    <property type="term" value="F:chemokine activity"/>
    <property type="evidence" value="ECO:0007669"/>
    <property type="project" value="InterPro"/>
</dbReference>
<evidence type="ECO:0000256" key="4">
    <source>
        <dbReference type="ARBA" id="ARBA00022525"/>
    </source>
</evidence>
<proteinExistence type="inferred from homology"/>
<keyword evidence="5" id="KW-1015">Disulfide bond</keyword>
<keyword evidence="4 6" id="KW-0964">Secreted</keyword>
<dbReference type="InterPro" id="IPR001089">
    <property type="entry name" value="Chemokine_CXC"/>
</dbReference>
<evidence type="ECO:0000256" key="6">
    <source>
        <dbReference type="RuleBase" id="RU361149"/>
    </source>
</evidence>
<dbReference type="PANTHER" id="PTHR12015:SF210">
    <property type="entry name" value="C-X-C MOTIF CHEMOKINE 9"/>
    <property type="match status" value="1"/>
</dbReference>
<evidence type="ECO:0000313" key="9">
    <source>
        <dbReference type="Proteomes" id="UP000694722"/>
    </source>
</evidence>
<dbReference type="PRINTS" id="PR00437">
    <property type="entry name" value="SMALLCYTKCXC"/>
</dbReference>
<dbReference type="GO" id="GO:0005615">
    <property type="term" value="C:extracellular space"/>
    <property type="evidence" value="ECO:0007669"/>
    <property type="project" value="UniProtKB-UniRule"/>
</dbReference>
<dbReference type="Pfam" id="PF00048">
    <property type="entry name" value="IL8"/>
    <property type="match status" value="1"/>
</dbReference>
<dbReference type="InterPro" id="IPR001811">
    <property type="entry name" value="Chemokine_IL8-like_dom"/>
</dbReference>
<dbReference type="InterPro" id="IPR039809">
    <property type="entry name" value="Chemokine_b/g/d"/>
</dbReference>
<evidence type="ECO:0000256" key="5">
    <source>
        <dbReference type="ARBA" id="ARBA00023157"/>
    </source>
</evidence>
<keyword evidence="6" id="KW-0145">Chemotaxis</keyword>
<dbReference type="AlphaFoldDB" id="A0A8D1KL97"/>
<keyword evidence="3 6" id="KW-0202">Cytokine</keyword>
<feature type="chain" id="PRO_5034541733" description="C-X-C motif chemokine" evidence="6">
    <location>
        <begin position="23"/>
        <end position="144"/>
    </location>
</feature>
<reference evidence="8" key="1">
    <citation type="submission" date="2025-08" db="UniProtKB">
        <authorList>
            <consortium name="Ensembl"/>
        </authorList>
    </citation>
    <scope>IDENTIFICATION</scope>
</reference>
<feature type="signal peptide" evidence="6">
    <location>
        <begin position="1"/>
        <end position="22"/>
    </location>
</feature>
<organism evidence="8 9">
    <name type="scientific">Sus scrofa</name>
    <name type="common">Pig</name>
    <dbReference type="NCBI Taxonomy" id="9823"/>
    <lineage>
        <taxon>Eukaryota</taxon>
        <taxon>Metazoa</taxon>
        <taxon>Chordata</taxon>
        <taxon>Craniata</taxon>
        <taxon>Vertebrata</taxon>
        <taxon>Euteleostomi</taxon>
        <taxon>Mammalia</taxon>
        <taxon>Eutheria</taxon>
        <taxon>Laurasiatheria</taxon>
        <taxon>Artiodactyla</taxon>
        <taxon>Suina</taxon>
        <taxon>Suidae</taxon>
        <taxon>Sus</taxon>
    </lineage>
</organism>
<dbReference type="FunFam" id="2.40.50.40:FF:000004">
    <property type="entry name" value="C-X-C motif chemokine"/>
    <property type="match status" value="1"/>
</dbReference>
<dbReference type="Gene3D" id="2.40.50.40">
    <property type="match status" value="1"/>
</dbReference>
<dbReference type="PANTHER" id="PTHR12015">
    <property type="entry name" value="SMALL INDUCIBLE CYTOKINE A"/>
    <property type="match status" value="1"/>
</dbReference>